<dbReference type="PRINTS" id="PR00118">
    <property type="entry name" value="BLACTAMASEA"/>
</dbReference>
<evidence type="ECO:0000256" key="1">
    <source>
        <dbReference type="ARBA" id="ARBA00009009"/>
    </source>
</evidence>
<dbReference type="Pfam" id="PF00144">
    <property type="entry name" value="Beta-lactamase"/>
    <property type="match status" value="1"/>
</dbReference>
<dbReference type="EC" id="3.5.2.6" evidence="2"/>
<dbReference type="EMBL" id="UINC01114205">
    <property type="protein sequence ID" value="SVC84359.1"/>
    <property type="molecule type" value="Genomic_DNA"/>
</dbReference>
<dbReference type="PROSITE" id="PS00146">
    <property type="entry name" value="BETA_LACTAMASE_A"/>
    <property type="match status" value="1"/>
</dbReference>
<accession>A0A382QFR2</accession>
<dbReference type="GO" id="GO:0030655">
    <property type="term" value="P:beta-lactam antibiotic catabolic process"/>
    <property type="evidence" value="ECO:0007669"/>
    <property type="project" value="InterPro"/>
</dbReference>
<keyword evidence="3" id="KW-0046">Antibiotic resistance</keyword>
<sequence>MSVVPLLIMFSLSLPARSQDTDGLIQTVKQVEKTLGTRIGIAVYDEESGRNWQYHADDRFPMASTFKTLACAALLSLVDEGKERLERVVTFDESDLVAYSPVTKKHAEPRGMTLSELCEATMFMSD</sequence>
<dbReference type="SUPFAM" id="SSF56601">
    <property type="entry name" value="beta-lactamase/transpeptidase-like"/>
    <property type="match status" value="1"/>
</dbReference>
<name>A0A382QFR2_9ZZZZ</name>
<reference evidence="5" key="1">
    <citation type="submission" date="2018-05" db="EMBL/GenBank/DDBJ databases">
        <authorList>
            <person name="Lanie J.A."/>
            <person name="Ng W.-L."/>
            <person name="Kazmierczak K.M."/>
            <person name="Andrzejewski T.M."/>
            <person name="Davidsen T.M."/>
            <person name="Wayne K.J."/>
            <person name="Tettelin H."/>
            <person name="Glass J.I."/>
            <person name="Rusch D."/>
            <person name="Podicherti R."/>
            <person name="Tsui H.-C.T."/>
            <person name="Winkler M.E."/>
        </authorList>
    </citation>
    <scope>NUCLEOTIDE SEQUENCE</scope>
</reference>
<feature type="domain" description="Beta-lactamase-related" evidence="4">
    <location>
        <begin position="29"/>
        <end position="122"/>
    </location>
</feature>
<proteinExistence type="inferred from homology"/>
<gene>
    <name evidence="5" type="ORF">METZ01_LOCUS337213</name>
</gene>
<dbReference type="GO" id="GO:0008800">
    <property type="term" value="F:beta-lactamase activity"/>
    <property type="evidence" value="ECO:0007669"/>
    <property type="project" value="UniProtKB-EC"/>
</dbReference>
<dbReference type="PANTHER" id="PTHR35333:SF3">
    <property type="entry name" value="BETA-LACTAMASE-TYPE TRANSPEPTIDASE FOLD CONTAINING PROTEIN"/>
    <property type="match status" value="1"/>
</dbReference>
<evidence type="ECO:0000256" key="3">
    <source>
        <dbReference type="ARBA" id="ARBA00023251"/>
    </source>
</evidence>
<evidence type="ECO:0000259" key="4">
    <source>
        <dbReference type="Pfam" id="PF00144"/>
    </source>
</evidence>
<dbReference type="InterPro" id="IPR023650">
    <property type="entry name" value="Beta-lactam_class-A_AS"/>
</dbReference>
<dbReference type="GO" id="GO:0046677">
    <property type="term" value="P:response to antibiotic"/>
    <property type="evidence" value="ECO:0007669"/>
    <property type="project" value="UniProtKB-KW"/>
</dbReference>
<dbReference type="AlphaFoldDB" id="A0A382QFR2"/>
<dbReference type="InterPro" id="IPR001466">
    <property type="entry name" value="Beta-lactam-related"/>
</dbReference>
<dbReference type="Gene3D" id="3.40.710.10">
    <property type="entry name" value="DD-peptidase/beta-lactamase superfamily"/>
    <property type="match status" value="1"/>
</dbReference>
<feature type="non-terminal residue" evidence="5">
    <location>
        <position position="126"/>
    </location>
</feature>
<dbReference type="InterPro" id="IPR012338">
    <property type="entry name" value="Beta-lactam/transpept-like"/>
</dbReference>
<dbReference type="InterPro" id="IPR000871">
    <property type="entry name" value="Beta-lactam_class-A"/>
</dbReference>
<protein>
    <recommendedName>
        <fullName evidence="2">beta-lactamase</fullName>
        <ecNumber evidence="2">3.5.2.6</ecNumber>
    </recommendedName>
</protein>
<evidence type="ECO:0000313" key="5">
    <source>
        <dbReference type="EMBL" id="SVC84359.1"/>
    </source>
</evidence>
<comment type="similarity">
    <text evidence="1">Belongs to the class-A beta-lactamase family.</text>
</comment>
<organism evidence="5">
    <name type="scientific">marine metagenome</name>
    <dbReference type="NCBI Taxonomy" id="408172"/>
    <lineage>
        <taxon>unclassified sequences</taxon>
        <taxon>metagenomes</taxon>
        <taxon>ecological metagenomes</taxon>
    </lineage>
</organism>
<dbReference type="PANTHER" id="PTHR35333">
    <property type="entry name" value="BETA-LACTAMASE"/>
    <property type="match status" value="1"/>
</dbReference>
<evidence type="ECO:0000256" key="2">
    <source>
        <dbReference type="ARBA" id="ARBA00012865"/>
    </source>
</evidence>